<evidence type="ECO:0000256" key="1">
    <source>
        <dbReference type="SAM" id="MobiDB-lite"/>
    </source>
</evidence>
<evidence type="ECO:0008006" key="5">
    <source>
        <dbReference type="Google" id="ProtNLM"/>
    </source>
</evidence>
<sequence length="195" mass="21019">MTTFPLRLTLVAASAVVLSACQHMPDFFKRSDTPAATADTTANTTATTAATAPAPTPAAAAQPATVAPVTAVIVESQNRWWERLRVGTLYCDLGASIVVDRLDTEREVQIKWKQRPYVLEKVATTTGAYRYEDKASGMTLIQIPTKTILLNAKEGQRLADECNNDNRPTAAPAAETPTRATRSRTASTATQKKTP</sequence>
<dbReference type="PROSITE" id="PS51257">
    <property type="entry name" value="PROKAR_LIPOPROTEIN"/>
    <property type="match status" value="1"/>
</dbReference>
<dbReference type="AlphaFoldDB" id="A0A7V8FKI9"/>
<proteinExistence type="predicted"/>
<dbReference type="Proteomes" id="UP000461670">
    <property type="component" value="Unassembled WGS sequence"/>
</dbReference>
<accession>A0A7V8FKI9</accession>
<comment type="caution">
    <text evidence="3">The sequence shown here is derived from an EMBL/GenBank/DDBJ whole genome shotgun (WGS) entry which is preliminary data.</text>
</comment>
<feature type="signal peptide" evidence="2">
    <location>
        <begin position="1"/>
        <end position="20"/>
    </location>
</feature>
<gene>
    <name evidence="3" type="ORF">GAK30_03761</name>
</gene>
<reference evidence="4" key="1">
    <citation type="journal article" date="2020" name="MBio">
        <title>Horizontal gene transfer to a defensive symbiont with a reduced genome amongst a multipartite beetle microbiome.</title>
        <authorList>
            <person name="Waterworth S.C."/>
            <person name="Florez L.V."/>
            <person name="Rees E.R."/>
            <person name="Hertweck C."/>
            <person name="Kaltenpoth M."/>
            <person name="Kwan J.C."/>
        </authorList>
    </citation>
    <scope>NUCLEOTIDE SEQUENCE [LARGE SCALE GENOMIC DNA]</scope>
</reference>
<keyword evidence="2" id="KW-0732">Signal</keyword>
<feature type="region of interest" description="Disordered" evidence="1">
    <location>
        <begin position="39"/>
        <end position="60"/>
    </location>
</feature>
<dbReference type="EMBL" id="WNDQ01000094">
    <property type="protein sequence ID" value="KAF1018270.1"/>
    <property type="molecule type" value="Genomic_DNA"/>
</dbReference>
<evidence type="ECO:0000313" key="4">
    <source>
        <dbReference type="Proteomes" id="UP000461670"/>
    </source>
</evidence>
<feature type="chain" id="PRO_5031104778" description="Membrane-bound lysozyme-inhibitor of c-type lysozyme" evidence="2">
    <location>
        <begin position="21"/>
        <end position="195"/>
    </location>
</feature>
<protein>
    <recommendedName>
        <fullName evidence="5">Membrane-bound lysozyme-inhibitor of c-type lysozyme</fullName>
    </recommendedName>
</protein>
<evidence type="ECO:0000256" key="2">
    <source>
        <dbReference type="SAM" id="SignalP"/>
    </source>
</evidence>
<name>A0A7V8FKI9_9BURK</name>
<organism evidence="3 4">
    <name type="scientific">Paracidovorax wautersii</name>
    <dbReference type="NCBI Taxonomy" id="1177982"/>
    <lineage>
        <taxon>Bacteria</taxon>
        <taxon>Pseudomonadati</taxon>
        <taxon>Pseudomonadota</taxon>
        <taxon>Betaproteobacteria</taxon>
        <taxon>Burkholderiales</taxon>
        <taxon>Comamonadaceae</taxon>
        <taxon>Paracidovorax</taxon>
    </lineage>
</organism>
<evidence type="ECO:0000313" key="3">
    <source>
        <dbReference type="EMBL" id="KAF1018270.1"/>
    </source>
</evidence>
<feature type="compositionally biased region" description="Low complexity" evidence="1">
    <location>
        <begin position="167"/>
        <end position="195"/>
    </location>
</feature>
<feature type="region of interest" description="Disordered" evidence="1">
    <location>
        <begin position="160"/>
        <end position="195"/>
    </location>
</feature>